<evidence type="ECO:0000313" key="15">
    <source>
        <dbReference type="EMBL" id="QJW95675.1"/>
    </source>
</evidence>
<evidence type="ECO:0000256" key="1">
    <source>
        <dbReference type="ARBA" id="ARBA00001946"/>
    </source>
</evidence>
<keyword evidence="4 10" id="KW-0808">Transferase</keyword>
<feature type="binding site" evidence="10">
    <location>
        <begin position="17"/>
        <end position="22"/>
    </location>
    <ligand>
        <name>substrate</name>
    </ligand>
</feature>
<organism evidence="15 16">
    <name type="scientific">Frigoriglobus tundricola</name>
    <dbReference type="NCBI Taxonomy" id="2774151"/>
    <lineage>
        <taxon>Bacteria</taxon>
        <taxon>Pseudomonadati</taxon>
        <taxon>Planctomycetota</taxon>
        <taxon>Planctomycetia</taxon>
        <taxon>Gemmatales</taxon>
        <taxon>Gemmataceae</taxon>
        <taxon>Frigoriglobus</taxon>
    </lineage>
</organism>
<accession>A0A6M5YNW4</accession>
<dbReference type="Gene3D" id="3.40.50.300">
    <property type="entry name" value="P-loop containing nucleotide triphosphate hydrolases"/>
    <property type="match status" value="1"/>
</dbReference>
<proteinExistence type="inferred from homology"/>
<dbReference type="SUPFAM" id="SSF52540">
    <property type="entry name" value="P-loop containing nucleoside triphosphate hydrolases"/>
    <property type="match status" value="1"/>
</dbReference>
<dbReference type="Proteomes" id="UP000503447">
    <property type="component" value="Chromosome"/>
</dbReference>
<dbReference type="GO" id="GO:0005524">
    <property type="term" value="F:ATP binding"/>
    <property type="evidence" value="ECO:0007669"/>
    <property type="project" value="UniProtKB-UniRule"/>
</dbReference>
<comment type="similarity">
    <text evidence="3 10 13">Belongs to the IPP transferase family.</text>
</comment>
<feature type="site" description="Interaction with substrate tRNA" evidence="10">
    <location>
        <position position="106"/>
    </location>
</feature>
<evidence type="ECO:0000256" key="14">
    <source>
        <dbReference type="SAM" id="MobiDB-lite"/>
    </source>
</evidence>
<dbReference type="EMBL" id="CP053452">
    <property type="protein sequence ID" value="QJW95675.1"/>
    <property type="molecule type" value="Genomic_DNA"/>
</dbReference>
<comment type="cofactor">
    <cofactor evidence="1 10">
        <name>Mg(2+)</name>
        <dbReference type="ChEBI" id="CHEBI:18420"/>
    </cofactor>
</comment>
<dbReference type="CDD" id="cd02019">
    <property type="entry name" value="NK"/>
    <property type="match status" value="1"/>
</dbReference>
<sequence>MRRMSALERALVLTGPTACGKTALALDLAERIGGEIVALDSMTVYRGMDIGTAKPTAAERARVPHHLIDVLDPWESLTVAWWLARAEAACTDAVARGKRPIFVGGTPFYLKALLHGLFDGPPGDGAVRTALEAEAARIGNAALHARLAAVDPKTAARLHPNDVRAWCGRSRFTRSPVSRSRTGSRRGTRPRSRSRRRPPPPPARVPAVVLELPRDALYDRINRRVSAMLDAGWLDEVRRLRELPHPLSREARQALGYRELLEHLEAGRDRAETADLIRTHTRQFAKRQLTWFRHLPALVPVPADAPDAIERVLKAWASQGG</sequence>
<feature type="site" description="Interaction with substrate tRNA" evidence="10">
    <location>
        <position position="128"/>
    </location>
</feature>
<dbReference type="AlphaFoldDB" id="A0A6M5YNW4"/>
<name>A0A6M5YNW4_9BACT</name>
<dbReference type="PANTHER" id="PTHR11088">
    <property type="entry name" value="TRNA DIMETHYLALLYLTRANSFERASE"/>
    <property type="match status" value="1"/>
</dbReference>
<evidence type="ECO:0000256" key="6">
    <source>
        <dbReference type="ARBA" id="ARBA00022741"/>
    </source>
</evidence>
<evidence type="ECO:0000256" key="5">
    <source>
        <dbReference type="ARBA" id="ARBA00022694"/>
    </source>
</evidence>
<evidence type="ECO:0000256" key="11">
    <source>
        <dbReference type="RuleBase" id="RU003783"/>
    </source>
</evidence>
<dbReference type="GO" id="GO:0052381">
    <property type="term" value="F:tRNA dimethylallyltransferase activity"/>
    <property type="evidence" value="ECO:0007669"/>
    <property type="project" value="UniProtKB-UniRule"/>
</dbReference>
<reference evidence="16" key="1">
    <citation type="submission" date="2020-05" db="EMBL/GenBank/DDBJ databases">
        <title>Frigoriglobus tundricola gen. nov., sp. nov., a psychrotolerant cellulolytic planctomycete of the family Gemmataceae with two divergent copies of 16S rRNA gene.</title>
        <authorList>
            <person name="Kulichevskaya I.S."/>
            <person name="Ivanova A.A."/>
            <person name="Naumoff D.G."/>
            <person name="Beletsky A.V."/>
            <person name="Rijpstra W.I.C."/>
            <person name="Sinninghe Damste J.S."/>
            <person name="Mardanov A.V."/>
            <person name="Ravin N.V."/>
            <person name="Dedysh S.N."/>
        </authorList>
    </citation>
    <scope>NUCLEOTIDE SEQUENCE [LARGE SCALE GENOMIC DNA]</scope>
    <source>
        <strain evidence="16">PL17</strain>
    </source>
</reference>
<evidence type="ECO:0000256" key="7">
    <source>
        <dbReference type="ARBA" id="ARBA00022840"/>
    </source>
</evidence>
<dbReference type="KEGG" id="ftj:FTUN_3229"/>
<dbReference type="Gene3D" id="1.10.20.140">
    <property type="match status" value="1"/>
</dbReference>
<evidence type="ECO:0000256" key="9">
    <source>
        <dbReference type="ARBA" id="ARBA00049563"/>
    </source>
</evidence>
<keyword evidence="16" id="KW-1185">Reference proteome</keyword>
<evidence type="ECO:0000256" key="12">
    <source>
        <dbReference type="RuleBase" id="RU003784"/>
    </source>
</evidence>
<evidence type="ECO:0000256" key="8">
    <source>
        <dbReference type="ARBA" id="ARBA00022842"/>
    </source>
</evidence>
<dbReference type="PANTHER" id="PTHR11088:SF60">
    <property type="entry name" value="TRNA DIMETHYLALLYLTRANSFERASE"/>
    <property type="match status" value="1"/>
</dbReference>
<protein>
    <recommendedName>
        <fullName evidence="10">tRNA dimethylallyltransferase</fullName>
        <ecNumber evidence="10">2.5.1.75</ecNumber>
    </recommendedName>
    <alternativeName>
        <fullName evidence="10">Dimethylallyl diphosphate:tRNA dimethylallyltransferase</fullName>
        <shortName evidence="10">DMAPP:tRNA dimethylallyltransferase</shortName>
        <shortName evidence="10">DMATase</shortName>
    </alternativeName>
    <alternativeName>
        <fullName evidence="10">Isopentenyl-diphosphate:tRNA isopentenyltransferase</fullName>
        <shortName evidence="10">IPP transferase</shortName>
        <shortName evidence="10">IPPT</shortName>
        <shortName evidence="10">IPTase</shortName>
    </alternativeName>
</protein>
<keyword evidence="5 10" id="KW-0819">tRNA processing</keyword>
<dbReference type="InterPro" id="IPR027417">
    <property type="entry name" value="P-loop_NTPase"/>
</dbReference>
<dbReference type="InterPro" id="IPR039657">
    <property type="entry name" value="Dimethylallyltransferase"/>
</dbReference>
<evidence type="ECO:0000256" key="10">
    <source>
        <dbReference type="HAMAP-Rule" id="MF_00185"/>
    </source>
</evidence>
<dbReference type="EC" id="2.5.1.75" evidence="10"/>
<dbReference type="GO" id="GO:0006400">
    <property type="term" value="P:tRNA modification"/>
    <property type="evidence" value="ECO:0007669"/>
    <property type="project" value="TreeGrafter"/>
</dbReference>
<evidence type="ECO:0000256" key="2">
    <source>
        <dbReference type="ARBA" id="ARBA00003213"/>
    </source>
</evidence>
<feature type="region of interest" description="Disordered" evidence="14">
    <location>
        <begin position="174"/>
        <end position="205"/>
    </location>
</feature>
<feature type="compositionally biased region" description="Basic residues" evidence="14">
    <location>
        <begin position="182"/>
        <end position="198"/>
    </location>
</feature>
<evidence type="ECO:0000256" key="4">
    <source>
        <dbReference type="ARBA" id="ARBA00022679"/>
    </source>
</evidence>
<feature type="binding site" evidence="10">
    <location>
        <begin position="15"/>
        <end position="22"/>
    </location>
    <ligand>
        <name>ATP</name>
        <dbReference type="ChEBI" id="CHEBI:30616"/>
    </ligand>
</feature>
<comment type="subunit">
    <text evidence="10">Monomer.</text>
</comment>
<gene>
    <name evidence="10" type="primary">miaA</name>
    <name evidence="15" type="ORF">FTUN_3229</name>
</gene>
<evidence type="ECO:0000256" key="3">
    <source>
        <dbReference type="ARBA" id="ARBA00005842"/>
    </source>
</evidence>
<comment type="catalytic activity">
    <reaction evidence="9 10 11">
        <text>adenosine(37) in tRNA + dimethylallyl diphosphate = N(6)-dimethylallyladenosine(37) in tRNA + diphosphate</text>
        <dbReference type="Rhea" id="RHEA:26482"/>
        <dbReference type="Rhea" id="RHEA-COMP:10162"/>
        <dbReference type="Rhea" id="RHEA-COMP:10375"/>
        <dbReference type="ChEBI" id="CHEBI:33019"/>
        <dbReference type="ChEBI" id="CHEBI:57623"/>
        <dbReference type="ChEBI" id="CHEBI:74411"/>
        <dbReference type="ChEBI" id="CHEBI:74415"/>
        <dbReference type="EC" id="2.5.1.75"/>
    </reaction>
</comment>
<dbReference type="NCBIfam" id="TIGR00174">
    <property type="entry name" value="miaA"/>
    <property type="match status" value="1"/>
</dbReference>
<dbReference type="InterPro" id="IPR018022">
    <property type="entry name" value="IPT"/>
</dbReference>
<keyword evidence="8 10" id="KW-0460">Magnesium</keyword>
<evidence type="ECO:0000313" key="16">
    <source>
        <dbReference type="Proteomes" id="UP000503447"/>
    </source>
</evidence>
<dbReference type="HAMAP" id="MF_00185">
    <property type="entry name" value="IPP_trans"/>
    <property type="match status" value="1"/>
</dbReference>
<keyword evidence="6 10" id="KW-0547">Nucleotide-binding</keyword>
<comment type="function">
    <text evidence="2 10 12">Catalyzes the transfer of a dimethylallyl group onto the adenine at position 37 in tRNAs that read codons beginning with uridine, leading to the formation of N6-(dimethylallyl)adenosine (i(6)A).</text>
</comment>
<dbReference type="Pfam" id="PF01715">
    <property type="entry name" value="IPPT"/>
    <property type="match status" value="1"/>
</dbReference>
<feature type="region of interest" description="Interaction with substrate tRNA" evidence="10">
    <location>
        <begin position="40"/>
        <end position="43"/>
    </location>
</feature>
<keyword evidence="7 10" id="KW-0067">ATP-binding</keyword>
<comment type="caution">
    <text evidence="10">Lacks conserved residue(s) required for the propagation of feature annotation.</text>
</comment>
<evidence type="ECO:0000256" key="13">
    <source>
        <dbReference type="RuleBase" id="RU003785"/>
    </source>
</evidence>